<dbReference type="STRING" id="765177.Desmu_1267"/>
<dbReference type="KEGG" id="dmu:Desmu_1267"/>
<dbReference type="eggNOG" id="arCOG08881">
    <property type="taxonomic scope" value="Archaea"/>
</dbReference>
<sequence length="167" mass="18409">MRKSRKTIGVDAEYVEALKEVAKRRGTSISSYMRQLIDEVLRIESAGYYAPRALMERWIEILLSKVGFTYVYPEVLEVSDPVELERRGERLGSTLVELGVDPVKLVELLGVGTGTAISQGESIILIPQENPLKSRMLHLIRGMAKGAGLSISSSGSLVIISPRKPIL</sequence>
<keyword evidence="2" id="KW-1185">Reference proteome</keyword>
<dbReference type="AlphaFoldDB" id="E8R798"/>
<dbReference type="EMBL" id="CP002363">
    <property type="protein sequence ID" value="ADV65563.1"/>
    <property type="molecule type" value="Genomic_DNA"/>
</dbReference>
<name>E8R798_DESM0</name>
<accession>E8R798</accession>
<reference evidence="1 2" key="2">
    <citation type="journal article" date="2011" name="Stand. Genomic Sci.">
        <title>Complete genome sequence of Desulfurococcus mucosus type strain (O7/1).</title>
        <authorList>
            <person name="Wirth R."/>
            <person name="Chertkov O."/>
            <person name="Held B."/>
            <person name="Lapidus A."/>
            <person name="Nolan M."/>
            <person name="Lucas S."/>
            <person name="Hammon N."/>
            <person name="Deshpande S."/>
            <person name="Cheng J.F."/>
            <person name="Tapia R."/>
            <person name="Han C."/>
            <person name="Goodwin L."/>
            <person name="Pitluck S."/>
            <person name="Liolios K."/>
            <person name="Ioanna P."/>
            <person name="Ivanova N."/>
            <person name="Mavromatis K."/>
            <person name="Mikhailova N."/>
            <person name="Pati A."/>
            <person name="Chen A."/>
            <person name="Palaniappan K."/>
            <person name="Land M."/>
            <person name="Hauser L."/>
            <person name="Chang Y.J."/>
            <person name="Jeffries C.D."/>
            <person name="Bilek Y."/>
            <person name="Hader T."/>
            <person name="Rohde M."/>
            <person name="Spring S."/>
            <person name="Sikorski J."/>
            <person name="Goker M."/>
            <person name="Woyke T."/>
            <person name="Bristow J."/>
            <person name="Eisen J.A."/>
            <person name="Markowitz V."/>
            <person name="Hugenholtz P."/>
            <person name="Kyrpides N.C."/>
            <person name="Klenk H.P."/>
        </authorList>
    </citation>
    <scope>NUCLEOTIDE SEQUENCE [LARGE SCALE GENOMIC DNA]</scope>
    <source>
        <strain evidence="2">ATCC 35584 / DSM 2162 / JCM 9187 / O7/1</strain>
    </source>
</reference>
<reference evidence="2" key="1">
    <citation type="submission" date="2010-11" db="EMBL/GenBank/DDBJ databases">
        <title>The complete genome of Desulfurococcus mucosus DSM 2162.</title>
        <authorList>
            <consortium name="US DOE Joint Genome Institute (JGI-PGF)"/>
            <person name="Lucas S."/>
            <person name="Copeland A."/>
            <person name="Lapidus A."/>
            <person name="Bruce D."/>
            <person name="Goodwin L."/>
            <person name="Pitluck S."/>
            <person name="Kyrpides N."/>
            <person name="Mavromatis K."/>
            <person name="Pagani I."/>
            <person name="Ivanova N."/>
            <person name="Ovchinnikova G."/>
            <person name="Chertkov O."/>
            <person name="Held B."/>
            <person name="Brettin T."/>
            <person name="Detter J.C."/>
            <person name="Tapia R."/>
            <person name="Han C."/>
            <person name="Land M."/>
            <person name="Hauser L."/>
            <person name="Markowitz V."/>
            <person name="Cheng J.-F."/>
            <person name="Hugenholtz P."/>
            <person name="Woyke T."/>
            <person name="Wu D."/>
            <person name="Wirth R."/>
            <person name="Bilek Y."/>
            <person name="Hader T."/>
            <person name="Klenk H.-P."/>
            <person name="Eisen J.A."/>
        </authorList>
    </citation>
    <scope>NUCLEOTIDE SEQUENCE [LARGE SCALE GENOMIC DNA]</scope>
    <source>
        <strain evidence="2">ATCC 35584 / DSM 2162 / JCM 9187 / O7/1</strain>
    </source>
</reference>
<evidence type="ECO:0000313" key="1">
    <source>
        <dbReference type="EMBL" id="ADV65563.1"/>
    </source>
</evidence>
<dbReference type="HOGENOM" id="CLU_1590802_0_0_2"/>
<dbReference type="Proteomes" id="UP000001068">
    <property type="component" value="Chromosome"/>
</dbReference>
<organism evidence="1 2">
    <name type="scientific">Desulfurococcus mucosus (strain ATCC 35584 / DSM 2162 / JCM 9187 / O7/1)</name>
    <dbReference type="NCBI Taxonomy" id="765177"/>
    <lineage>
        <taxon>Archaea</taxon>
        <taxon>Thermoproteota</taxon>
        <taxon>Thermoprotei</taxon>
        <taxon>Desulfurococcales</taxon>
        <taxon>Desulfurococcaceae</taxon>
        <taxon>Desulfurococcus</taxon>
    </lineage>
</organism>
<dbReference type="RefSeq" id="WP_013562785.1">
    <property type="nucleotide sequence ID" value="NC_014961.1"/>
</dbReference>
<gene>
    <name evidence="1" type="ordered locus">Desmu_1267</name>
</gene>
<protein>
    <submittedName>
        <fullName evidence="1">Uncharacterized protein</fullName>
    </submittedName>
</protein>
<evidence type="ECO:0000313" key="2">
    <source>
        <dbReference type="Proteomes" id="UP000001068"/>
    </source>
</evidence>
<dbReference type="GO" id="GO:0006355">
    <property type="term" value="P:regulation of DNA-templated transcription"/>
    <property type="evidence" value="ECO:0007669"/>
    <property type="project" value="InterPro"/>
</dbReference>
<dbReference type="GeneID" id="10153987"/>
<dbReference type="OrthoDB" id="381371at2157"/>
<proteinExistence type="predicted"/>